<dbReference type="EMBL" id="BAAAZI010000006">
    <property type="protein sequence ID" value="GAA4138937.1"/>
    <property type="molecule type" value="Genomic_DNA"/>
</dbReference>
<organism evidence="2 3">
    <name type="scientific">Sphingobacterium kyonggiense</name>
    <dbReference type="NCBI Taxonomy" id="714075"/>
    <lineage>
        <taxon>Bacteria</taxon>
        <taxon>Pseudomonadati</taxon>
        <taxon>Bacteroidota</taxon>
        <taxon>Sphingobacteriia</taxon>
        <taxon>Sphingobacteriales</taxon>
        <taxon>Sphingobacteriaceae</taxon>
        <taxon>Sphingobacterium</taxon>
    </lineage>
</organism>
<evidence type="ECO:0000313" key="3">
    <source>
        <dbReference type="Proteomes" id="UP001500101"/>
    </source>
</evidence>
<dbReference type="Proteomes" id="UP001500101">
    <property type="component" value="Unassembled WGS sequence"/>
</dbReference>
<feature type="transmembrane region" description="Helical" evidence="1">
    <location>
        <begin position="166"/>
        <end position="195"/>
    </location>
</feature>
<gene>
    <name evidence="2" type="ORF">GCM10022216_16500</name>
</gene>
<evidence type="ECO:0000256" key="1">
    <source>
        <dbReference type="SAM" id="Phobius"/>
    </source>
</evidence>
<dbReference type="RefSeq" id="WP_344674171.1">
    <property type="nucleotide sequence ID" value="NZ_BAAAZI010000006.1"/>
</dbReference>
<keyword evidence="3" id="KW-1185">Reference proteome</keyword>
<proteinExistence type="predicted"/>
<keyword evidence="1" id="KW-0472">Membrane</keyword>
<accession>A0ABP7YNP8</accession>
<keyword evidence="1" id="KW-0812">Transmembrane</keyword>
<protein>
    <submittedName>
        <fullName evidence="2">DUF3307 domain-containing protein</fullName>
    </submittedName>
</protein>
<dbReference type="InterPro" id="IPR021737">
    <property type="entry name" value="Phage_phiKZ_Orf197"/>
</dbReference>
<keyword evidence="1" id="KW-1133">Transmembrane helix</keyword>
<dbReference type="Pfam" id="PF11750">
    <property type="entry name" value="DUF3307"/>
    <property type="match status" value="1"/>
</dbReference>
<comment type="caution">
    <text evidence="2">The sequence shown here is derived from an EMBL/GenBank/DDBJ whole genome shotgun (WGS) entry which is preliminary data.</text>
</comment>
<feature type="transmembrane region" description="Helical" evidence="1">
    <location>
        <begin position="124"/>
        <end position="146"/>
    </location>
</feature>
<name>A0ABP7YNP8_9SPHI</name>
<reference evidence="3" key="1">
    <citation type="journal article" date="2019" name="Int. J. Syst. Evol. Microbiol.">
        <title>The Global Catalogue of Microorganisms (GCM) 10K type strain sequencing project: providing services to taxonomists for standard genome sequencing and annotation.</title>
        <authorList>
            <consortium name="The Broad Institute Genomics Platform"/>
            <consortium name="The Broad Institute Genome Sequencing Center for Infectious Disease"/>
            <person name="Wu L."/>
            <person name="Ma J."/>
        </authorList>
    </citation>
    <scope>NUCLEOTIDE SEQUENCE [LARGE SCALE GENOMIC DNA]</scope>
    <source>
        <strain evidence="3">JCM 16704</strain>
    </source>
</reference>
<sequence>MLSLLLMILAHILGDFVFQPKSWVEKRKDHIQYLFYHIAVHAGLLILFFSTDLANNWKNILFLTAIHLALDAGKIFWEKRWKVNPVRIFLIDQALHLASIFGLFFFLNPEVFEQLKASLSSQHLLVYLIAIILQIFVVPIVIRVYFTKWNGEVEFNNKRKDSLFDAGTLIGILERIMILSFVMLNFMEGIGFLLAAKSIFRFGDLSNARDTKFTEYVLIGTLLSFVLGTLVALALKYSLTLIT</sequence>
<feature type="transmembrane region" description="Helical" evidence="1">
    <location>
        <begin position="30"/>
        <end position="48"/>
    </location>
</feature>
<feature type="transmembrane region" description="Helical" evidence="1">
    <location>
        <begin position="89"/>
        <end position="112"/>
    </location>
</feature>
<evidence type="ECO:0000313" key="2">
    <source>
        <dbReference type="EMBL" id="GAA4138937.1"/>
    </source>
</evidence>
<feature type="transmembrane region" description="Helical" evidence="1">
    <location>
        <begin position="216"/>
        <end position="235"/>
    </location>
</feature>